<evidence type="ECO:0000313" key="1">
    <source>
        <dbReference type="EMBL" id="WXB08990.1"/>
    </source>
</evidence>
<accession>A0ABZ2LDX8</accession>
<sequence>MADYLILLEQGAWARPRPITVPSDDGRILTADIEPLEPAEVIHHGWQLDCVVDAVIEAFTISDVGRDAPPRAVCEALEDGLCADALAILLRVANLPGVSALRRRTEEREHRFLMSLGFSSSEVRERARPAPSFLDVSEAFANLAPANDFGVCRDAT</sequence>
<dbReference type="RefSeq" id="WP_394838662.1">
    <property type="nucleotide sequence ID" value="NZ_CP089929.1"/>
</dbReference>
<evidence type="ECO:0000313" key="2">
    <source>
        <dbReference type="Proteomes" id="UP001374803"/>
    </source>
</evidence>
<dbReference type="EMBL" id="CP089983">
    <property type="protein sequence ID" value="WXB08990.1"/>
    <property type="molecule type" value="Genomic_DNA"/>
</dbReference>
<organism evidence="1 2">
    <name type="scientific">Pendulispora rubella</name>
    <dbReference type="NCBI Taxonomy" id="2741070"/>
    <lineage>
        <taxon>Bacteria</taxon>
        <taxon>Pseudomonadati</taxon>
        <taxon>Myxococcota</taxon>
        <taxon>Myxococcia</taxon>
        <taxon>Myxococcales</taxon>
        <taxon>Sorangiineae</taxon>
        <taxon>Pendulisporaceae</taxon>
        <taxon>Pendulispora</taxon>
    </lineage>
</organism>
<gene>
    <name evidence="1" type="ORF">LVJ94_17370</name>
</gene>
<protein>
    <submittedName>
        <fullName evidence="1">Uncharacterized protein</fullName>
    </submittedName>
</protein>
<keyword evidence="2" id="KW-1185">Reference proteome</keyword>
<dbReference type="Proteomes" id="UP001374803">
    <property type="component" value="Chromosome"/>
</dbReference>
<proteinExistence type="predicted"/>
<reference evidence="1" key="1">
    <citation type="submission" date="2021-12" db="EMBL/GenBank/DDBJ databases">
        <title>Discovery of the Pendulisporaceae a myxobacterial family with distinct sporulation behavior and unique specialized metabolism.</title>
        <authorList>
            <person name="Garcia R."/>
            <person name="Popoff A."/>
            <person name="Bader C.D."/>
            <person name="Loehr J."/>
            <person name="Walesch S."/>
            <person name="Walt C."/>
            <person name="Boldt J."/>
            <person name="Bunk B."/>
            <person name="Haeckl F.J.F.P.J."/>
            <person name="Gunesch A.P."/>
            <person name="Birkelbach J."/>
            <person name="Nuebel U."/>
            <person name="Pietschmann T."/>
            <person name="Bach T."/>
            <person name="Mueller R."/>
        </authorList>
    </citation>
    <scope>NUCLEOTIDE SEQUENCE</scope>
    <source>
        <strain evidence="1">MSr11367</strain>
    </source>
</reference>
<name>A0ABZ2LDX8_9BACT</name>